<comment type="cofactor">
    <cofactor evidence="1">
        <name>FAD</name>
        <dbReference type="ChEBI" id="CHEBI:57692"/>
    </cofactor>
</comment>
<evidence type="ECO:0000313" key="10">
    <source>
        <dbReference type="Proteomes" id="UP000397656"/>
    </source>
</evidence>
<dbReference type="GeneID" id="98406160"/>
<feature type="domain" description="Acyl-CoA dehydrogenase/oxidase C-terminal" evidence="6">
    <location>
        <begin position="234"/>
        <end position="367"/>
    </location>
</feature>
<organism evidence="9 10">
    <name type="scientific">Cupriavidus basilensis</name>
    <dbReference type="NCBI Taxonomy" id="68895"/>
    <lineage>
        <taxon>Bacteria</taxon>
        <taxon>Pseudomonadati</taxon>
        <taxon>Pseudomonadota</taxon>
        <taxon>Betaproteobacteria</taxon>
        <taxon>Burkholderiales</taxon>
        <taxon>Burkholderiaceae</taxon>
        <taxon>Cupriavidus</taxon>
    </lineage>
</organism>
<dbReference type="Gene3D" id="2.40.110.10">
    <property type="entry name" value="Butyryl-CoA Dehydrogenase, subunit A, domain 2"/>
    <property type="match status" value="1"/>
</dbReference>
<dbReference type="PANTHER" id="PTHR43884">
    <property type="entry name" value="ACYL-COA DEHYDROGENASE"/>
    <property type="match status" value="1"/>
</dbReference>
<feature type="domain" description="Acyl-CoA dehydrogenase/oxidase N-terminal" evidence="8">
    <location>
        <begin position="14"/>
        <end position="118"/>
    </location>
</feature>
<name>A0A643FXU1_9BURK</name>
<evidence type="ECO:0000259" key="8">
    <source>
        <dbReference type="Pfam" id="PF02771"/>
    </source>
</evidence>
<evidence type="ECO:0000259" key="6">
    <source>
        <dbReference type="Pfam" id="PF00441"/>
    </source>
</evidence>
<dbReference type="Pfam" id="PF02771">
    <property type="entry name" value="Acyl-CoA_dh_N"/>
    <property type="match status" value="1"/>
</dbReference>
<keyword evidence="5" id="KW-0560">Oxidoreductase</keyword>
<proteinExistence type="inferred from homology"/>
<reference evidence="9 10" key="1">
    <citation type="submission" date="2020-10" db="EMBL/GenBank/DDBJ databases">
        <title>Complete genome sequence of Cupriavidus basilensis CCUG 49340T.</title>
        <authorList>
            <person name="Salva-Serra F."/>
            <person name="Donoso R.A."/>
            <person name="Cho K.H."/>
            <person name="Yoo J.A."/>
            <person name="Lee K."/>
            <person name="Yoon S.-H."/>
            <person name="Perez-Pantoja D."/>
            <person name="Moore E.R.B."/>
        </authorList>
    </citation>
    <scope>NUCLEOTIDE SEQUENCE [LARGE SCALE GENOMIC DNA]</scope>
    <source>
        <strain evidence="10">CCUG 49340</strain>
    </source>
</reference>
<dbReference type="PIRSF" id="PIRSF016578">
    <property type="entry name" value="HsaA"/>
    <property type="match status" value="1"/>
</dbReference>
<sequence length="389" mass="43198">MFAEPSHDQPYPDIREAVRALCTGFDSAYWQRVEEQNAFPEEFVQALTKAGWLSALIPEEYGGSGLPLTAASVIMEEINRTGGNSGACHGQMYVMGCLLRHGSAEQKQRWLPGIASGELRMQSMAVTEPTTGTDTTKLKTTAVKKGDRYVINGQKVWISRVQHSDLMLLLARTTPLDQVKRKSEGLSVFVVDLREAIGKGLTVRPIRNMVNHETNELFFDNLEIPAENLIGEEGKGLKYILDGLNAERILIASECVGDGYWFIERASNYARERIVFDRPIGQNQGIQFPIARAYVNVEAASLMRYKAAALFDAGKPCGKEANISKLLAADASWEAANVCLQTHGGFGFAAEYDIERKFRETRLYQVAPISTNLILSYVAEHVLELPRSF</sequence>
<dbReference type="SUPFAM" id="SSF47203">
    <property type="entry name" value="Acyl-CoA dehydrogenase C-terminal domain-like"/>
    <property type="match status" value="1"/>
</dbReference>
<dbReference type="InterPro" id="IPR006089">
    <property type="entry name" value="Acyl-CoA_DH_CS"/>
</dbReference>
<dbReference type="RefSeq" id="WP_150985202.1">
    <property type="nucleotide sequence ID" value="NZ_CP062804.1"/>
</dbReference>
<evidence type="ECO:0000313" key="9">
    <source>
        <dbReference type="EMBL" id="QOT79851.1"/>
    </source>
</evidence>
<keyword evidence="4" id="KW-0274">FAD</keyword>
<accession>A0A643FXU1</accession>
<dbReference type="PANTHER" id="PTHR43884:SF20">
    <property type="entry name" value="ACYL-COA DEHYDROGENASE FADE28"/>
    <property type="match status" value="1"/>
</dbReference>
<comment type="similarity">
    <text evidence="2">Belongs to the acyl-CoA dehydrogenase family.</text>
</comment>
<dbReference type="InterPro" id="IPR009075">
    <property type="entry name" value="AcylCo_DH/oxidase_C"/>
</dbReference>
<dbReference type="InterPro" id="IPR046373">
    <property type="entry name" value="Acyl-CoA_Oxase/DH_mid-dom_sf"/>
</dbReference>
<evidence type="ECO:0000256" key="4">
    <source>
        <dbReference type="ARBA" id="ARBA00022827"/>
    </source>
</evidence>
<evidence type="ECO:0000256" key="3">
    <source>
        <dbReference type="ARBA" id="ARBA00022630"/>
    </source>
</evidence>
<gene>
    <name evidence="9" type="ORF">F7R26_034895</name>
</gene>
<dbReference type="SUPFAM" id="SSF56645">
    <property type="entry name" value="Acyl-CoA dehydrogenase NM domain-like"/>
    <property type="match status" value="1"/>
</dbReference>
<dbReference type="GO" id="GO:0003995">
    <property type="term" value="F:acyl-CoA dehydrogenase activity"/>
    <property type="evidence" value="ECO:0007669"/>
    <property type="project" value="InterPro"/>
</dbReference>
<dbReference type="FunFam" id="1.10.540.10:FF:000013">
    <property type="entry name" value="Acyl-CoA dehydrogenase"/>
    <property type="match status" value="1"/>
</dbReference>
<dbReference type="InterPro" id="IPR037069">
    <property type="entry name" value="AcylCoA_DH/ox_N_sf"/>
</dbReference>
<dbReference type="InterPro" id="IPR009100">
    <property type="entry name" value="AcylCoA_DH/oxidase_NM_dom_sf"/>
</dbReference>
<dbReference type="InterPro" id="IPR036250">
    <property type="entry name" value="AcylCo_DH-like_C"/>
</dbReference>
<dbReference type="Proteomes" id="UP000397656">
    <property type="component" value="Chromosome 2"/>
</dbReference>
<dbReference type="Gene3D" id="1.10.540.10">
    <property type="entry name" value="Acyl-CoA dehydrogenase/oxidase, N-terminal domain"/>
    <property type="match status" value="1"/>
</dbReference>
<dbReference type="InterPro" id="IPR013786">
    <property type="entry name" value="AcylCoA_DH/ox_N"/>
</dbReference>
<dbReference type="GO" id="GO:0050660">
    <property type="term" value="F:flavin adenine dinucleotide binding"/>
    <property type="evidence" value="ECO:0007669"/>
    <property type="project" value="InterPro"/>
</dbReference>
<dbReference type="EMBL" id="CP062804">
    <property type="protein sequence ID" value="QOT79851.1"/>
    <property type="molecule type" value="Genomic_DNA"/>
</dbReference>
<evidence type="ECO:0000256" key="1">
    <source>
        <dbReference type="ARBA" id="ARBA00001974"/>
    </source>
</evidence>
<dbReference type="Pfam" id="PF02770">
    <property type="entry name" value="Acyl-CoA_dh_M"/>
    <property type="match status" value="1"/>
</dbReference>
<dbReference type="PROSITE" id="PS00073">
    <property type="entry name" value="ACYL_COA_DH_2"/>
    <property type="match status" value="1"/>
</dbReference>
<feature type="domain" description="Acyl-CoA oxidase/dehydrogenase middle" evidence="7">
    <location>
        <begin position="123"/>
        <end position="221"/>
    </location>
</feature>
<dbReference type="AlphaFoldDB" id="A0A643FXU1"/>
<dbReference type="FunFam" id="2.40.110.10:FF:000014">
    <property type="entry name" value="Probable acyl-CoA dehydrogenase"/>
    <property type="match status" value="1"/>
</dbReference>
<evidence type="ECO:0000259" key="7">
    <source>
        <dbReference type="Pfam" id="PF02770"/>
    </source>
</evidence>
<dbReference type="InterPro" id="IPR006091">
    <property type="entry name" value="Acyl-CoA_Oxase/DH_mid-dom"/>
</dbReference>
<evidence type="ECO:0000256" key="5">
    <source>
        <dbReference type="ARBA" id="ARBA00023002"/>
    </source>
</evidence>
<dbReference type="Pfam" id="PF00441">
    <property type="entry name" value="Acyl-CoA_dh_1"/>
    <property type="match status" value="1"/>
</dbReference>
<evidence type="ECO:0000256" key="2">
    <source>
        <dbReference type="ARBA" id="ARBA00009347"/>
    </source>
</evidence>
<dbReference type="FunFam" id="1.20.140.10:FF:000012">
    <property type="entry name" value="Acyl-CoA dehydrogenase fadE12"/>
    <property type="match status" value="1"/>
</dbReference>
<dbReference type="Gene3D" id="1.20.140.10">
    <property type="entry name" value="Butyryl-CoA Dehydrogenase, subunit A, domain 3"/>
    <property type="match status" value="1"/>
</dbReference>
<keyword evidence="3" id="KW-0285">Flavoprotein</keyword>
<protein>
    <submittedName>
        <fullName evidence="9">Acyl-CoA/acyl-ACP dehydrogenase</fullName>
    </submittedName>
</protein>